<gene>
    <name evidence="3" type="ORF">KK488_05685</name>
</gene>
<feature type="signal peptide" evidence="1">
    <location>
        <begin position="1"/>
        <end position="19"/>
    </location>
</feature>
<evidence type="ECO:0000259" key="2">
    <source>
        <dbReference type="Pfam" id="PF13577"/>
    </source>
</evidence>
<evidence type="ECO:0000313" key="4">
    <source>
        <dbReference type="Proteomes" id="UP001138757"/>
    </source>
</evidence>
<evidence type="ECO:0000256" key="1">
    <source>
        <dbReference type="SAM" id="SignalP"/>
    </source>
</evidence>
<reference evidence="3" key="1">
    <citation type="submission" date="2021-05" db="EMBL/GenBank/DDBJ databases">
        <title>Genome of Sphingobium sp. strain.</title>
        <authorList>
            <person name="Fan R."/>
        </authorList>
    </citation>
    <scope>NUCLEOTIDE SEQUENCE</scope>
    <source>
        <strain evidence="3">H33</strain>
    </source>
</reference>
<keyword evidence="1" id="KW-0732">Signal</keyword>
<dbReference type="RefSeq" id="WP_214622175.1">
    <property type="nucleotide sequence ID" value="NZ_JAHGAW010000003.1"/>
</dbReference>
<dbReference type="Gene3D" id="3.10.450.50">
    <property type="match status" value="1"/>
</dbReference>
<comment type="caution">
    <text evidence="3">The sequence shown here is derived from an EMBL/GenBank/DDBJ whole genome shotgun (WGS) entry which is preliminary data.</text>
</comment>
<dbReference type="AlphaFoldDB" id="A0A9X1IQC4"/>
<organism evidence="3 4">
    <name type="scientific">Sphingobium nicotianae</name>
    <dbReference type="NCBI Taxonomy" id="2782607"/>
    <lineage>
        <taxon>Bacteria</taxon>
        <taxon>Pseudomonadati</taxon>
        <taxon>Pseudomonadota</taxon>
        <taxon>Alphaproteobacteria</taxon>
        <taxon>Sphingomonadales</taxon>
        <taxon>Sphingomonadaceae</taxon>
        <taxon>Sphingobium</taxon>
    </lineage>
</organism>
<proteinExistence type="predicted"/>
<dbReference type="InterPro" id="IPR032710">
    <property type="entry name" value="NTF2-like_dom_sf"/>
</dbReference>
<dbReference type="Proteomes" id="UP001138757">
    <property type="component" value="Unassembled WGS sequence"/>
</dbReference>
<name>A0A9X1IQC4_9SPHN</name>
<feature type="chain" id="PRO_5040722558" evidence="1">
    <location>
        <begin position="20"/>
        <end position="163"/>
    </location>
</feature>
<evidence type="ECO:0000313" key="3">
    <source>
        <dbReference type="EMBL" id="MBT2186435.1"/>
    </source>
</evidence>
<dbReference type="Pfam" id="PF13577">
    <property type="entry name" value="SnoaL_4"/>
    <property type="match status" value="1"/>
</dbReference>
<keyword evidence="4" id="KW-1185">Reference proteome</keyword>
<dbReference type="SUPFAM" id="SSF54427">
    <property type="entry name" value="NTF2-like"/>
    <property type="match status" value="1"/>
</dbReference>
<feature type="domain" description="SnoaL-like" evidence="2">
    <location>
        <begin position="23"/>
        <end position="151"/>
    </location>
</feature>
<protein>
    <submittedName>
        <fullName evidence="3">Nuclear transport factor 2 family protein</fullName>
    </submittedName>
</protein>
<dbReference type="EMBL" id="JAHGAW010000003">
    <property type="protein sequence ID" value="MBT2186435.1"/>
    <property type="molecule type" value="Genomic_DNA"/>
</dbReference>
<dbReference type="InterPro" id="IPR037401">
    <property type="entry name" value="SnoaL-like"/>
</dbReference>
<dbReference type="CDD" id="cd00531">
    <property type="entry name" value="NTF2_like"/>
    <property type="match status" value="1"/>
</dbReference>
<accession>A0A9X1IQC4</accession>
<sequence>MTSLAAAAALLAGAVPASAQRNEAADRAAIHALLMAYGATLDARDFDGFSKLFGADGVYVAGGGREAKGAATGEMMRGVFANNPSGVGEPNFHLFYNEVVTFDGPDKAHATSMSLWVVPDKETKRPTPLLSARYEDALVRKGGKWLFARRTVKPITNGPAAAK</sequence>